<reference evidence="2" key="1">
    <citation type="submission" date="2021-01" db="EMBL/GenBank/DDBJ databases">
        <title>Whole genome shotgun sequence of Demequina activiva NBRC 110675.</title>
        <authorList>
            <person name="Komaki H."/>
            <person name="Tamura T."/>
        </authorList>
    </citation>
    <scope>NUCLEOTIDE SEQUENCE</scope>
    <source>
        <strain evidence="2">NBRC 110675</strain>
    </source>
</reference>
<protein>
    <submittedName>
        <fullName evidence="2">Uncharacterized protein</fullName>
    </submittedName>
</protein>
<evidence type="ECO:0000256" key="1">
    <source>
        <dbReference type="SAM" id="Phobius"/>
    </source>
</evidence>
<name>A0A919Q178_9MICO</name>
<feature type="transmembrane region" description="Helical" evidence="1">
    <location>
        <begin position="21"/>
        <end position="42"/>
    </location>
</feature>
<proteinExistence type="predicted"/>
<keyword evidence="1" id="KW-0812">Transmembrane</keyword>
<evidence type="ECO:0000313" key="3">
    <source>
        <dbReference type="Proteomes" id="UP000652354"/>
    </source>
</evidence>
<evidence type="ECO:0000313" key="2">
    <source>
        <dbReference type="EMBL" id="GIG54154.1"/>
    </source>
</evidence>
<keyword evidence="3" id="KW-1185">Reference proteome</keyword>
<sequence>MAQWDPDSGKVRPTWEVSFSPWWVFVGCALAGVICAVIVFVTVLGGSAGDLPSGGRLVESGIALLGLIVAVFILVGPLLAWGLGFMLRSTTNDNVHILAFAVLGLAVGFMLGNLVGAGALIAPAAGVGAGAARWAISSRARL</sequence>
<gene>
    <name evidence="2" type="ORF">Dac01nite_09060</name>
</gene>
<keyword evidence="1" id="KW-0472">Membrane</keyword>
<feature type="transmembrane region" description="Helical" evidence="1">
    <location>
        <begin position="62"/>
        <end position="83"/>
    </location>
</feature>
<dbReference type="Proteomes" id="UP000652354">
    <property type="component" value="Unassembled WGS sequence"/>
</dbReference>
<feature type="transmembrane region" description="Helical" evidence="1">
    <location>
        <begin position="95"/>
        <end position="111"/>
    </location>
</feature>
<dbReference type="RefSeq" id="WP_203653654.1">
    <property type="nucleotide sequence ID" value="NZ_BONR01000001.1"/>
</dbReference>
<organism evidence="2 3">
    <name type="scientific">Demequina activiva</name>
    <dbReference type="NCBI Taxonomy" id="1582364"/>
    <lineage>
        <taxon>Bacteria</taxon>
        <taxon>Bacillati</taxon>
        <taxon>Actinomycetota</taxon>
        <taxon>Actinomycetes</taxon>
        <taxon>Micrococcales</taxon>
        <taxon>Demequinaceae</taxon>
        <taxon>Demequina</taxon>
    </lineage>
</organism>
<comment type="caution">
    <text evidence="2">The sequence shown here is derived from an EMBL/GenBank/DDBJ whole genome shotgun (WGS) entry which is preliminary data.</text>
</comment>
<accession>A0A919Q178</accession>
<dbReference type="EMBL" id="BONR01000001">
    <property type="protein sequence ID" value="GIG54154.1"/>
    <property type="molecule type" value="Genomic_DNA"/>
</dbReference>
<dbReference type="AlphaFoldDB" id="A0A919Q178"/>
<keyword evidence="1" id="KW-1133">Transmembrane helix</keyword>